<feature type="domain" description="Tubulin epsilon and delta complex protein 1" evidence="2">
    <location>
        <begin position="90"/>
        <end position="268"/>
    </location>
</feature>
<dbReference type="Pfam" id="PF14970">
    <property type="entry name" value="TEDC1"/>
    <property type="match status" value="1"/>
</dbReference>
<dbReference type="AlphaFoldDB" id="A0A3S0ZP15"/>
<evidence type="ECO:0000313" key="3">
    <source>
        <dbReference type="EMBL" id="RUS71910.1"/>
    </source>
</evidence>
<sequence length="474" mass="54339">MSSKNGQARAINELLCTILEENHISFVRAETLRQAKFDKCSAAKSIGQLLFDVVCVCESDNVNQGLEFLKRMIPNENQMIFLKTKLQGWGYLSDSFAKLPNDFSTGSRELLLALGWVIYQQSFINKIIKRRSCPLHQDFVKFSKSKSGILKSPEEQSTKSRCDNLMCLKEKIQYHMMLTGKLRMSLRRLYSTYQQLTSFTYCIHQSTEGVHLQSAFNHLTPLEVHVLRHPGSLKKMLHELEKDNLELTHLLEWKQKENVFWEWMGSVLSAQIESQNRSGASSAASMYDDALPEPSVYLPIPENVDEQIRSARDHLRAVILKHEDEMSRVEQIVQRKKVSTVEAEIHKLHMDKELFEKTLQLRSCGIGEEKNSHQSINNKGTDESAASEKISAFASPFSGLNKDIMSPYAARASQQEALKKAINKEISSLKEKVEKLQTDLRKTQLQNMEDVQRLINNDSNVICIQPRSLKHFYE</sequence>
<dbReference type="PANTHER" id="PTHR35076:SF1">
    <property type="entry name" value="TUBULIN EPSILON AND DELTA COMPLEX PROTEIN 1"/>
    <property type="match status" value="1"/>
</dbReference>
<comment type="caution">
    <text evidence="3">The sequence shown here is derived from an EMBL/GenBank/DDBJ whole genome shotgun (WGS) entry which is preliminary data.</text>
</comment>
<dbReference type="OrthoDB" id="9906141at2759"/>
<dbReference type="Proteomes" id="UP000271974">
    <property type="component" value="Unassembled WGS sequence"/>
</dbReference>
<organism evidence="3 4">
    <name type="scientific">Elysia chlorotica</name>
    <name type="common">Eastern emerald elysia</name>
    <name type="synonym">Sea slug</name>
    <dbReference type="NCBI Taxonomy" id="188477"/>
    <lineage>
        <taxon>Eukaryota</taxon>
        <taxon>Metazoa</taxon>
        <taxon>Spiralia</taxon>
        <taxon>Lophotrochozoa</taxon>
        <taxon>Mollusca</taxon>
        <taxon>Gastropoda</taxon>
        <taxon>Heterobranchia</taxon>
        <taxon>Euthyneura</taxon>
        <taxon>Panpulmonata</taxon>
        <taxon>Sacoglossa</taxon>
        <taxon>Placobranchoidea</taxon>
        <taxon>Plakobranchidae</taxon>
        <taxon>Elysia</taxon>
    </lineage>
</organism>
<proteinExistence type="predicted"/>
<dbReference type="EMBL" id="RQTK01001141">
    <property type="protein sequence ID" value="RUS71910.1"/>
    <property type="molecule type" value="Genomic_DNA"/>
</dbReference>
<reference evidence="3 4" key="1">
    <citation type="submission" date="2019-01" db="EMBL/GenBank/DDBJ databases">
        <title>A draft genome assembly of the solar-powered sea slug Elysia chlorotica.</title>
        <authorList>
            <person name="Cai H."/>
            <person name="Li Q."/>
            <person name="Fang X."/>
            <person name="Li J."/>
            <person name="Curtis N.E."/>
            <person name="Altenburger A."/>
            <person name="Shibata T."/>
            <person name="Feng M."/>
            <person name="Maeda T."/>
            <person name="Schwartz J.A."/>
            <person name="Shigenobu S."/>
            <person name="Lundholm N."/>
            <person name="Nishiyama T."/>
            <person name="Yang H."/>
            <person name="Hasebe M."/>
            <person name="Li S."/>
            <person name="Pierce S.K."/>
            <person name="Wang J."/>
        </authorList>
    </citation>
    <scope>NUCLEOTIDE SEQUENCE [LARGE SCALE GENOMIC DNA]</scope>
    <source>
        <strain evidence="3">EC2010</strain>
        <tissue evidence="3">Whole organism of an adult</tissue>
    </source>
</reference>
<dbReference type="InterPro" id="IPR027996">
    <property type="entry name" value="TEDC1_dom"/>
</dbReference>
<evidence type="ECO:0000313" key="4">
    <source>
        <dbReference type="Proteomes" id="UP000271974"/>
    </source>
</evidence>
<gene>
    <name evidence="3" type="ORF">EGW08_020323</name>
</gene>
<name>A0A3S0ZP15_ELYCH</name>
<accession>A0A3S0ZP15</accession>
<evidence type="ECO:0000256" key="1">
    <source>
        <dbReference type="SAM" id="Coils"/>
    </source>
</evidence>
<protein>
    <recommendedName>
        <fullName evidence="2">Tubulin epsilon and delta complex protein 1 domain-containing protein</fullName>
    </recommendedName>
</protein>
<keyword evidence="1" id="KW-0175">Coiled coil</keyword>
<dbReference type="InterPro" id="IPR043535">
    <property type="entry name" value="TEDC1"/>
</dbReference>
<evidence type="ECO:0000259" key="2">
    <source>
        <dbReference type="Pfam" id="PF14970"/>
    </source>
</evidence>
<dbReference type="PANTHER" id="PTHR35076">
    <property type="entry name" value="TUBULIN EPSILON AND DELTA COMPLEX PROTEIN 1"/>
    <property type="match status" value="1"/>
</dbReference>
<feature type="coiled-coil region" evidence="1">
    <location>
        <begin position="412"/>
        <end position="446"/>
    </location>
</feature>
<keyword evidence="4" id="KW-1185">Reference proteome</keyword>